<sequence length="65" mass="7169">MTTDAKKLVTELTALSLLRKGESASPSQMTVRRVKTDHFAPCFLLLASCFLLLASCFLDVSIHIK</sequence>
<keyword evidence="1" id="KW-1133">Transmembrane helix</keyword>
<reference evidence="2 3" key="1">
    <citation type="journal article" date="2012" name="J. Bacteriol.">
        <title>Complete Genome Sequence of the Naphthalene-Degrading Pseudomonas putida Strain ND6.</title>
        <authorList>
            <person name="Li S."/>
            <person name="Zhao H."/>
            <person name="Li Y."/>
            <person name="Niu S."/>
            <person name="Cai B."/>
        </authorList>
    </citation>
    <scope>NUCLEOTIDE SEQUENCE [LARGE SCALE GENOMIC DNA]</scope>
    <source>
        <strain evidence="2 3">ND6</strain>
    </source>
</reference>
<dbReference type="AlphaFoldDB" id="I3UXR9"/>
<evidence type="ECO:0000313" key="3">
    <source>
        <dbReference type="Proteomes" id="UP000005268"/>
    </source>
</evidence>
<keyword evidence="1" id="KW-0472">Membrane</keyword>
<proteinExistence type="predicted"/>
<evidence type="ECO:0000256" key="1">
    <source>
        <dbReference type="SAM" id="Phobius"/>
    </source>
</evidence>
<accession>I3UXR9</accession>
<protein>
    <recommendedName>
        <fullName evidence="4">Transmembrane protein</fullName>
    </recommendedName>
</protein>
<evidence type="ECO:0008006" key="4">
    <source>
        <dbReference type="Google" id="ProtNLM"/>
    </source>
</evidence>
<name>I3UXR9_PSEPU</name>
<dbReference type="EMBL" id="CP003588">
    <property type="protein sequence ID" value="AFK70290.1"/>
    <property type="molecule type" value="Genomic_DNA"/>
</dbReference>
<organism evidence="2 3">
    <name type="scientific">Pseudomonas putida ND6</name>
    <dbReference type="NCBI Taxonomy" id="231023"/>
    <lineage>
        <taxon>Bacteria</taxon>
        <taxon>Pseudomonadati</taxon>
        <taxon>Pseudomonadota</taxon>
        <taxon>Gammaproteobacteria</taxon>
        <taxon>Pseudomonadales</taxon>
        <taxon>Pseudomonadaceae</taxon>
        <taxon>Pseudomonas</taxon>
    </lineage>
</organism>
<dbReference type="HOGENOM" id="CLU_2846523_0_0_6"/>
<gene>
    <name evidence="2" type="ORF">YSA_06531</name>
</gene>
<keyword evidence="1" id="KW-0812">Transmembrane</keyword>
<feature type="transmembrane region" description="Helical" evidence="1">
    <location>
        <begin position="38"/>
        <end position="60"/>
    </location>
</feature>
<dbReference type="Proteomes" id="UP000005268">
    <property type="component" value="Chromosome"/>
</dbReference>
<dbReference type="KEGG" id="ppi:YSA_06531"/>
<evidence type="ECO:0000313" key="2">
    <source>
        <dbReference type="EMBL" id="AFK70290.1"/>
    </source>
</evidence>